<accession>A0ABS7PXH3</accession>
<name>A0ABS7PXH3_9SPHN</name>
<proteinExistence type="predicted"/>
<comment type="caution">
    <text evidence="2">The sequence shown here is derived from an EMBL/GenBank/DDBJ whole genome shotgun (WGS) entry which is preliminary data.</text>
</comment>
<protein>
    <submittedName>
        <fullName evidence="2">LuxR C-terminal-related transcriptional regulator</fullName>
    </submittedName>
</protein>
<dbReference type="InterPro" id="IPR000792">
    <property type="entry name" value="Tscrpt_reg_LuxR_C"/>
</dbReference>
<sequence>MTMGALHARAQAMETLEALTGLFSESIAADGFQSHLCFGIGDAGLIEPLFGDAGSLSVRAPFDAASWNRPGHLLLKLHGWYEGDLFISLDGRRVPIGPVLRASLQGRSEVYATYGLSLLERERDVMTASGLGLVQRQCLARLLTGERDPQIAETLGLTPLAVRGHIESAMKFLSARSRAEAVSIAARRGWLAGLDREPEILFAPN</sequence>
<dbReference type="SMART" id="SM00421">
    <property type="entry name" value="HTH_LUXR"/>
    <property type="match status" value="1"/>
</dbReference>
<evidence type="ECO:0000259" key="1">
    <source>
        <dbReference type="SMART" id="SM00421"/>
    </source>
</evidence>
<dbReference type="RefSeq" id="WP_222993223.1">
    <property type="nucleotide sequence ID" value="NZ_JAINVV010000014.1"/>
</dbReference>
<dbReference type="EMBL" id="JAINVV010000014">
    <property type="protein sequence ID" value="MBY8825996.1"/>
    <property type="molecule type" value="Genomic_DNA"/>
</dbReference>
<dbReference type="Pfam" id="PF00196">
    <property type="entry name" value="GerE"/>
    <property type="match status" value="1"/>
</dbReference>
<evidence type="ECO:0000313" key="2">
    <source>
        <dbReference type="EMBL" id="MBY8825996.1"/>
    </source>
</evidence>
<dbReference type="SUPFAM" id="SSF46894">
    <property type="entry name" value="C-terminal effector domain of the bipartite response regulators"/>
    <property type="match status" value="1"/>
</dbReference>
<dbReference type="InterPro" id="IPR016032">
    <property type="entry name" value="Sig_transdc_resp-reg_C-effctor"/>
</dbReference>
<organism evidence="2 3">
    <name type="scientific">Sphingomonas colocasiae</name>
    <dbReference type="NCBI Taxonomy" id="1848973"/>
    <lineage>
        <taxon>Bacteria</taxon>
        <taxon>Pseudomonadati</taxon>
        <taxon>Pseudomonadota</taxon>
        <taxon>Alphaproteobacteria</taxon>
        <taxon>Sphingomonadales</taxon>
        <taxon>Sphingomonadaceae</taxon>
        <taxon>Sphingomonas</taxon>
    </lineage>
</organism>
<evidence type="ECO:0000313" key="3">
    <source>
        <dbReference type="Proteomes" id="UP000706039"/>
    </source>
</evidence>
<feature type="domain" description="HTH luxR-type" evidence="1">
    <location>
        <begin position="128"/>
        <end position="185"/>
    </location>
</feature>
<gene>
    <name evidence="2" type="ORF">K7G82_27090</name>
</gene>
<reference evidence="2 3" key="1">
    <citation type="submission" date="2021-08" db="EMBL/GenBank/DDBJ databases">
        <authorList>
            <person name="Tuo L."/>
        </authorList>
    </citation>
    <scope>NUCLEOTIDE SEQUENCE [LARGE SCALE GENOMIC DNA]</scope>
    <source>
        <strain evidence="2 3">JCM 31229</strain>
    </source>
</reference>
<dbReference type="InterPro" id="IPR036388">
    <property type="entry name" value="WH-like_DNA-bd_sf"/>
</dbReference>
<keyword evidence="3" id="KW-1185">Reference proteome</keyword>
<dbReference type="Gene3D" id="1.10.10.10">
    <property type="entry name" value="Winged helix-like DNA-binding domain superfamily/Winged helix DNA-binding domain"/>
    <property type="match status" value="1"/>
</dbReference>
<dbReference type="Proteomes" id="UP000706039">
    <property type="component" value="Unassembled WGS sequence"/>
</dbReference>